<gene>
    <name evidence="2" type="ORF">METZ01_LOCUS366646</name>
</gene>
<proteinExistence type="predicted"/>
<protein>
    <recommendedName>
        <fullName evidence="1">Core domain-containing protein</fullName>
    </recommendedName>
</protein>
<dbReference type="InterPro" id="IPR035903">
    <property type="entry name" value="HesB-like_dom_sf"/>
</dbReference>
<dbReference type="GO" id="GO:0009570">
    <property type="term" value="C:chloroplast stroma"/>
    <property type="evidence" value="ECO:0007669"/>
    <property type="project" value="TreeGrafter"/>
</dbReference>
<accession>A0A382SW50</accession>
<reference evidence="2" key="1">
    <citation type="submission" date="2018-05" db="EMBL/GenBank/DDBJ databases">
        <authorList>
            <person name="Lanie J.A."/>
            <person name="Ng W.-L."/>
            <person name="Kazmierczak K.M."/>
            <person name="Andrzejewski T.M."/>
            <person name="Davidsen T.M."/>
            <person name="Wayne K.J."/>
            <person name="Tettelin H."/>
            <person name="Glass J.I."/>
            <person name="Rusch D."/>
            <person name="Podicherti R."/>
            <person name="Tsui H.-C.T."/>
            <person name="Winkler M.E."/>
        </authorList>
    </citation>
    <scope>NUCLEOTIDE SEQUENCE</scope>
</reference>
<evidence type="ECO:0000259" key="1">
    <source>
        <dbReference type="Pfam" id="PF01521"/>
    </source>
</evidence>
<dbReference type="PROSITE" id="PS01152">
    <property type="entry name" value="HESB"/>
    <property type="match status" value="1"/>
</dbReference>
<dbReference type="PANTHER" id="PTHR47265">
    <property type="entry name" value="IRON-SULFUR ASSEMBLY PROTEIN ISCA, CHLOROPLASTIC"/>
    <property type="match status" value="1"/>
</dbReference>
<dbReference type="NCBIfam" id="TIGR00049">
    <property type="entry name" value="iron-sulfur cluster assembly accessory protein"/>
    <property type="match status" value="1"/>
</dbReference>
<dbReference type="GO" id="GO:0016226">
    <property type="term" value="P:iron-sulfur cluster assembly"/>
    <property type="evidence" value="ECO:0007669"/>
    <property type="project" value="InterPro"/>
</dbReference>
<dbReference type="InterPro" id="IPR016092">
    <property type="entry name" value="ATAP"/>
</dbReference>
<dbReference type="EMBL" id="UINC01131840">
    <property type="protein sequence ID" value="SVD13792.1"/>
    <property type="molecule type" value="Genomic_DNA"/>
</dbReference>
<evidence type="ECO:0000313" key="2">
    <source>
        <dbReference type="EMBL" id="SVD13792.1"/>
    </source>
</evidence>
<name>A0A382SW50_9ZZZZ</name>
<dbReference type="PANTHER" id="PTHR47265:SF1">
    <property type="entry name" value="IRON-SULFUR ASSEMBLY PROTEIN ISCA, CHLOROPLASTIC"/>
    <property type="match status" value="1"/>
</dbReference>
<organism evidence="2">
    <name type="scientific">marine metagenome</name>
    <dbReference type="NCBI Taxonomy" id="408172"/>
    <lineage>
        <taxon>unclassified sequences</taxon>
        <taxon>metagenomes</taxon>
        <taxon>ecological metagenomes</taxon>
    </lineage>
</organism>
<dbReference type="InterPro" id="IPR017870">
    <property type="entry name" value="FeS_cluster_insertion_CS"/>
</dbReference>
<dbReference type="AlphaFoldDB" id="A0A382SW50"/>
<dbReference type="InterPro" id="IPR031108">
    <property type="entry name" value="IscA_plant_cyanobact"/>
</dbReference>
<dbReference type="GO" id="GO:0030674">
    <property type="term" value="F:protein-macromolecule adaptor activity"/>
    <property type="evidence" value="ECO:0007669"/>
    <property type="project" value="TreeGrafter"/>
</dbReference>
<dbReference type="Gene3D" id="2.60.300.12">
    <property type="entry name" value="HesB-like domain"/>
    <property type="match status" value="1"/>
</dbReference>
<dbReference type="GO" id="GO:0051536">
    <property type="term" value="F:iron-sulfur cluster binding"/>
    <property type="evidence" value="ECO:0007669"/>
    <property type="project" value="InterPro"/>
</dbReference>
<dbReference type="InterPro" id="IPR000361">
    <property type="entry name" value="ATAP_core_dom"/>
</dbReference>
<feature type="domain" description="Core" evidence="1">
    <location>
        <begin position="12"/>
        <end position="110"/>
    </location>
</feature>
<dbReference type="Pfam" id="PF01521">
    <property type="entry name" value="Fe-S_biosyn"/>
    <property type="match status" value="1"/>
</dbReference>
<dbReference type="SUPFAM" id="SSF89360">
    <property type="entry name" value="HesB-like domain"/>
    <property type="match status" value="1"/>
</dbReference>
<sequence length="115" mass="12599">MSEIQEEVLEGITITEKAAERLLQVRTDEDGDYLRASVSGGGCSGMNYDLAWDKELGEFDKIYEKHGIKVTVDLKSLLYLKGMTIDFSSDLLSGGFQFVNPNASRTCGCGTSFSV</sequence>